<evidence type="ECO:0000256" key="1">
    <source>
        <dbReference type="SAM" id="MobiDB-lite"/>
    </source>
</evidence>
<dbReference type="EMBL" id="JBEPSM010000005">
    <property type="protein sequence ID" value="MET4636581.1"/>
    <property type="molecule type" value="Genomic_DNA"/>
</dbReference>
<reference evidence="2 3" key="1">
    <citation type="submission" date="2024-06" db="EMBL/GenBank/DDBJ databases">
        <title>Sorghum-associated microbial communities from plants grown in Nebraska, USA.</title>
        <authorList>
            <person name="Schachtman D."/>
        </authorList>
    </citation>
    <scope>NUCLEOTIDE SEQUENCE [LARGE SCALE GENOMIC DNA]</scope>
    <source>
        <strain evidence="2 3">3207</strain>
    </source>
</reference>
<feature type="compositionally biased region" description="Low complexity" evidence="1">
    <location>
        <begin position="654"/>
        <end position="665"/>
    </location>
</feature>
<evidence type="ECO:0000313" key="2">
    <source>
        <dbReference type="EMBL" id="MET4636581.1"/>
    </source>
</evidence>
<dbReference type="Proteomes" id="UP001549321">
    <property type="component" value="Unassembled WGS sequence"/>
</dbReference>
<feature type="compositionally biased region" description="Gly residues" evidence="1">
    <location>
        <begin position="20"/>
        <end position="29"/>
    </location>
</feature>
<sequence length="1120" mass="116016">MTDLQSLSDDELRDLYARSQGGGGSGGGYAPPDTSWADHLPIAGSGKDQSHLEPMQARPLASPGSQGVVLSAGGQGQSVAAAPIDNRDMLARGRNRVSGVFDVIEAQPQPPQLQAGLEAKAGAASLQDMSDDDLKALYQQTKGPGAGITRNVAAGMNNALYATAGAPVDLVTWGLNKGIQGVNAATGANLSEIQNPIGGSQSIANAFGTIGVDDPAKVQANTTGERIARGVGEGIGYTVGPQAAVGGLAKASALSPEATAAAFNLLGWPNSTAAVAGNAVAGGAAGAGSVAAMEATPDRYDPLSGLAGGMAGGAVGTLASGLPRLANEGARIVGDMVAPITRGGQERLAAQTLRDAATDPRAVTETLSNPGELVPGSKLTTFQQTGDMGLGALERRYATQDPVPFNQRRADQNAARLDALGTIQPEGDPQAITQVFRARLADIDKQTDATLQAALQNARGKAQSLGGNGSAETYGDTLRTFLRDAETAARESERSLWKAVDPEGKLALQSDNVKSTAADIRKEMPETAKPMDGEEAAIFKVAGELKPVISFNAMSALRARVSTLMRQEMMTNGQTPIYARLSRLRSAVEQDVEGVLTQKAAREADAVASGAMHEEDTMLARLKGKTDEWLARRAEESAGRNGQGSVAVGGAGGSTSFAATSRTGGPSRGRLGSAPRDQGVPSDVPLTPNFDDAARGRLITASTGTKQRARDFNDGANGSILRRSGGEGPYRLQNAAVPEKLFFPGGRSAENIKRFRKAVGDDRAMGHLQDYAVSSMRRAAETPEGIIDPKKLEGWKRRHGEALKAFPALDAKFADAAKASQAAIDAGASRAAQLDEAQKGVFGKLIGAEHPDDITRMVGSVFGRQDASAMMGQLARTVSGNPEAIQGLRKSVVDHMLGRLVSNTEAATSGRALLKADQFQSFIKQNRAALKRVFGEHELDQMQAIADDLQRANRSISAVKLPGGSNTTQDMLAAAKGDSRKTILSKLLIGALGSSAGGLGGGAIAILGANAVTAARKAGLNTIDDLVRDALLHPDRAALLLSTRPFKPDTGPAVALMKRYSQASITGAATTRDNPGGAKQIDPLQVTVTKPANWSEAMPGQAGNDQADSTDYARALGLSR</sequence>
<evidence type="ECO:0000313" key="3">
    <source>
        <dbReference type="Proteomes" id="UP001549321"/>
    </source>
</evidence>
<accession>A0ABV2R7A8</accession>
<gene>
    <name evidence="2" type="ORF">ABIE08_004544</name>
</gene>
<feature type="region of interest" description="Disordered" evidence="1">
    <location>
        <begin position="634"/>
        <end position="691"/>
    </location>
</feature>
<name>A0ABV2R7A8_9HYPH</name>
<comment type="caution">
    <text evidence="2">The sequence shown here is derived from an EMBL/GenBank/DDBJ whole genome shotgun (WGS) entry which is preliminary data.</text>
</comment>
<feature type="region of interest" description="Disordered" evidence="1">
    <location>
        <begin position="1"/>
        <end position="69"/>
    </location>
</feature>
<keyword evidence="3" id="KW-1185">Reference proteome</keyword>
<organism evidence="2 3">
    <name type="scientific">Kaistia defluvii</name>
    <dbReference type="NCBI Taxonomy" id="410841"/>
    <lineage>
        <taxon>Bacteria</taxon>
        <taxon>Pseudomonadati</taxon>
        <taxon>Pseudomonadota</taxon>
        <taxon>Alphaproteobacteria</taxon>
        <taxon>Hyphomicrobiales</taxon>
        <taxon>Kaistiaceae</taxon>
        <taxon>Kaistia</taxon>
    </lineage>
</organism>
<dbReference type="RefSeq" id="WP_354554274.1">
    <property type="nucleotide sequence ID" value="NZ_JBEPSM010000005.1"/>
</dbReference>
<protein>
    <submittedName>
        <fullName evidence="2">Uncharacterized protein</fullName>
    </submittedName>
</protein>
<proteinExistence type="predicted"/>